<dbReference type="Proteomes" id="UP000054485">
    <property type="component" value="Unassembled WGS sequence"/>
</dbReference>
<dbReference type="HOGENOM" id="CLU_1518831_0_0_1"/>
<name>A0A0D0B3Y3_9AGAM</name>
<accession>A0A0D0B3Y3</accession>
<dbReference type="InParanoid" id="A0A0D0B3Y3"/>
<sequence>MAFTNLFLTSWGSPHFKPFSISYPLLRSEDTALDAYKAYDFCSHSRNVMANWEAIHESEDEHDADCLHKQVSLTAESKALSLSMGLAFIDEDIEINMSHQPSHQLQEDFHIHQMVLLMQECRWLAQLTMADTTGAVDPLCTLSMLCDSLGTHLKHWKHEVKNQETAIALMHKNALNP</sequence>
<reference evidence="1 2" key="1">
    <citation type="submission" date="2014-04" db="EMBL/GenBank/DDBJ databases">
        <authorList>
            <consortium name="DOE Joint Genome Institute"/>
            <person name="Kuo A."/>
            <person name="Ruytinx J."/>
            <person name="Rineau F."/>
            <person name="Colpaert J."/>
            <person name="Kohler A."/>
            <person name="Nagy L.G."/>
            <person name="Floudas D."/>
            <person name="Copeland A."/>
            <person name="Barry K.W."/>
            <person name="Cichocki N."/>
            <person name="Veneault-Fourrey C."/>
            <person name="LaButti K."/>
            <person name="Lindquist E.A."/>
            <person name="Lipzen A."/>
            <person name="Lundell T."/>
            <person name="Morin E."/>
            <person name="Murat C."/>
            <person name="Sun H."/>
            <person name="Tunlid A."/>
            <person name="Henrissat B."/>
            <person name="Grigoriev I.V."/>
            <person name="Hibbett D.S."/>
            <person name="Martin F."/>
            <person name="Nordberg H.P."/>
            <person name="Cantor M.N."/>
            <person name="Hua S.X."/>
        </authorList>
    </citation>
    <scope>NUCLEOTIDE SEQUENCE [LARGE SCALE GENOMIC DNA]</scope>
    <source>
        <strain evidence="1 2">UH-Slu-Lm8-n1</strain>
    </source>
</reference>
<gene>
    <name evidence="1" type="ORF">CY34DRAFT_14983</name>
</gene>
<evidence type="ECO:0000313" key="2">
    <source>
        <dbReference type="Proteomes" id="UP000054485"/>
    </source>
</evidence>
<dbReference type="STRING" id="930992.A0A0D0B3Y3"/>
<dbReference type="AlphaFoldDB" id="A0A0D0B3Y3"/>
<organism evidence="1 2">
    <name type="scientific">Suillus luteus UH-Slu-Lm8-n1</name>
    <dbReference type="NCBI Taxonomy" id="930992"/>
    <lineage>
        <taxon>Eukaryota</taxon>
        <taxon>Fungi</taxon>
        <taxon>Dikarya</taxon>
        <taxon>Basidiomycota</taxon>
        <taxon>Agaricomycotina</taxon>
        <taxon>Agaricomycetes</taxon>
        <taxon>Agaricomycetidae</taxon>
        <taxon>Boletales</taxon>
        <taxon>Suillineae</taxon>
        <taxon>Suillaceae</taxon>
        <taxon>Suillus</taxon>
    </lineage>
</organism>
<keyword evidence="2" id="KW-1185">Reference proteome</keyword>
<evidence type="ECO:0000313" key="1">
    <source>
        <dbReference type="EMBL" id="KIK38548.1"/>
    </source>
</evidence>
<dbReference type="OrthoDB" id="2605670at2759"/>
<dbReference type="EMBL" id="KN835387">
    <property type="protein sequence ID" value="KIK38548.1"/>
    <property type="molecule type" value="Genomic_DNA"/>
</dbReference>
<proteinExistence type="predicted"/>
<reference evidence="2" key="2">
    <citation type="submission" date="2015-01" db="EMBL/GenBank/DDBJ databases">
        <title>Evolutionary Origins and Diversification of the Mycorrhizal Mutualists.</title>
        <authorList>
            <consortium name="DOE Joint Genome Institute"/>
            <consortium name="Mycorrhizal Genomics Consortium"/>
            <person name="Kohler A."/>
            <person name="Kuo A."/>
            <person name="Nagy L.G."/>
            <person name="Floudas D."/>
            <person name="Copeland A."/>
            <person name="Barry K.W."/>
            <person name="Cichocki N."/>
            <person name="Veneault-Fourrey C."/>
            <person name="LaButti K."/>
            <person name="Lindquist E.A."/>
            <person name="Lipzen A."/>
            <person name="Lundell T."/>
            <person name="Morin E."/>
            <person name="Murat C."/>
            <person name="Riley R."/>
            <person name="Ohm R."/>
            <person name="Sun H."/>
            <person name="Tunlid A."/>
            <person name="Henrissat B."/>
            <person name="Grigoriev I.V."/>
            <person name="Hibbett D.S."/>
            <person name="Martin F."/>
        </authorList>
    </citation>
    <scope>NUCLEOTIDE SEQUENCE [LARGE SCALE GENOMIC DNA]</scope>
    <source>
        <strain evidence="2">UH-Slu-Lm8-n1</strain>
    </source>
</reference>
<protein>
    <submittedName>
        <fullName evidence="1">Uncharacterized protein</fullName>
    </submittedName>
</protein>